<dbReference type="SMART" id="SM00256">
    <property type="entry name" value="FBOX"/>
    <property type="match status" value="1"/>
</dbReference>
<dbReference type="GO" id="GO:0019005">
    <property type="term" value="C:SCF ubiquitin ligase complex"/>
    <property type="evidence" value="ECO:0007669"/>
    <property type="project" value="TreeGrafter"/>
</dbReference>
<dbReference type="InterPro" id="IPR032675">
    <property type="entry name" value="LRR_dom_sf"/>
</dbReference>
<dbReference type="GO" id="GO:0031146">
    <property type="term" value="P:SCF-dependent proteasomal ubiquitin-dependent protein catabolic process"/>
    <property type="evidence" value="ECO:0007669"/>
    <property type="project" value="TreeGrafter"/>
</dbReference>
<dbReference type="SUPFAM" id="SSF81383">
    <property type="entry name" value="F-box domain"/>
    <property type="match status" value="1"/>
</dbReference>
<dbReference type="PANTHER" id="PTHR13318">
    <property type="entry name" value="PARTNER OF PAIRED, ISOFORM B-RELATED"/>
    <property type="match status" value="1"/>
</dbReference>
<accession>A0A1X2HSB8</accession>
<dbReference type="OrthoDB" id="629492at2759"/>
<dbReference type="OMA" id="EYERNRY"/>
<dbReference type="InterPro" id="IPR011990">
    <property type="entry name" value="TPR-like_helical_dom_sf"/>
</dbReference>
<dbReference type="Proteomes" id="UP000242180">
    <property type="component" value="Unassembled WGS sequence"/>
</dbReference>
<gene>
    <name evidence="2" type="ORF">BCR43DRAFT_522571</name>
</gene>
<dbReference type="InterPro" id="IPR006553">
    <property type="entry name" value="Leu-rich_rpt_Cys-con_subtyp"/>
</dbReference>
<dbReference type="SUPFAM" id="SSF52047">
    <property type="entry name" value="RNI-like"/>
    <property type="match status" value="1"/>
</dbReference>
<dbReference type="AlphaFoldDB" id="A0A1X2HSB8"/>
<dbReference type="EMBL" id="MCGN01000002">
    <property type="protein sequence ID" value="ORZ01796.1"/>
    <property type="molecule type" value="Genomic_DNA"/>
</dbReference>
<dbReference type="InterPro" id="IPR036047">
    <property type="entry name" value="F-box-like_dom_sf"/>
</dbReference>
<organism evidence="2 3">
    <name type="scientific">Syncephalastrum racemosum</name>
    <name type="common">Filamentous fungus</name>
    <dbReference type="NCBI Taxonomy" id="13706"/>
    <lineage>
        <taxon>Eukaryota</taxon>
        <taxon>Fungi</taxon>
        <taxon>Fungi incertae sedis</taxon>
        <taxon>Mucoromycota</taxon>
        <taxon>Mucoromycotina</taxon>
        <taxon>Mucoromycetes</taxon>
        <taxon>Mucorales</taxon>
        <taxon>Syncephalastraceae</taxon>
        <taxon>Syncephalastrum</taxon>
    </lineage>
</organism>
<dbReference type="Gene3D" id="3.80.10.10">
    <property type="entry name" value="Ribonuclease Inhibitor"/>
    <property type="match status" value="2"/>
</dbReference>
<dbReference type="Pfam" id="PF12937">
    <property type="entry name" value="F-box-like"/>
    <property type="match status" value="1"/>
</dbReference>
<name>A0A1X2HSB8_SYNRA</name>
<proteinExistence type="predicted"/>
<comment type="caution">
    <text evidence="2">The sequence shown here is derived from an EMBL/GenBank/DDBJ whole genome shotgun (WGS) entry which is preliminary data.</text>
</comment>
<dbReference type="Gene3D" id="1.25.40.10">
    <property type="entry name" value="Tetratricopeptide repeat domain"/>
    <property type="match status" value="1"/>
</dbReference>
<reference evidence="2 3" key="1">
    <citation type="submission" date="2016-07" db="EMBL/GenBank/DDBJ databases">
        <title>Pervasive Adenine N6-methylation of Active Genes in Fungi.</title>
        <authorList>
            <consortium name="DOE Joint Genome Institute"/>
            <person name="Mondo S.J."/>
            <person name="Dannebaum R.O."/>
            <person name="Kuo R.C."/>
            <person name="Labutti K."/>
            <person name="Haridas S."/>
            <person name="Kuo A."/>
            <person name="Salamov A."/>
            <person name="Ahrendt S.R."/>
            <person name="Lipzen A."/>
            <person name="Sullivan W."/>
            <person name="Andreopoulos W.B."/>
            <person name="Clum A."/>
            <person name="Lindquist E."/>
            <person name="Daum C."/>
            <person name="Ramamoorthy G.K."/>
            <person name="Gryganskyi A."/>
            <person name="Culley D."/>
            <person name="Magnuson J.K."/>
            <person name="James T.Y."/>
            <person name="O'Malley M.A."/>
            <person name="Stajich J.E."/>
            <person name="Spatafora J.W."/>
            <person name="Visel A."/>
            <person name="Grigoriev I.V."/>
        </authorList>
    </citation>
    <scope>NUCLEOTIDE SEQUENCE [LARGE SCALE GENOMIC DNA]</scope>
    <source>
        <strain evidence="2 3">NRRL 2496</strain>
    </source>
</reference>
<dbReference type="SMART" id="SM00367">
    <property type="entry name" value="LRR_CC"/>
    <property type="match status" value="3"/>
</dbReference>
<protein>
    <recommendedName>
        <fullName evidence="1">F-box domain-containing protein</fullName>
    </recommendedName>
</protein>
<sequence length="583" mass="66183">MTSVLAAFLYLVSSNRRSLEVHPSSSLDLLPVGQHLYRTGQYQDAYKLFSRLQSFAVEQHPSKRTELMLTCLRYRIRALAKLDRLHTALQLLAEAADLHLVAYNTSCSTQWCLLAGELYELKGDHIRALAWLHRASSAFDTEYPLLESNTAQQLEARSRILEQKVQVLCQKERGRSVPSMAVDFVQVLPYDTICDIFHRLPFADLVLCMRVSRRWYMFIHQSLHLWQSLEFDGLHRPVQDETFRIYLTRLHGAQLKHLKMHNPNIDGDILFRSLIDHRCCRLQTLDVSEVVCTPALFLRLLDDAGSTLKSLRWGGLSLRLDALVNHISVACKQLEQLTVHDCFASVLPKVDSIQAELAYHKSNPNARLVSLKSLSLLNIHSLEFRHLFSLLSRSPRLERLHLQHSMVNIESILLVLRLGFPSMKHLEFTRHQNARPHHVSIPRSLAAGRLTETQQPWQTFSVKGFSALTDSTVQWTLARSHASLERLELNYNTVITSHALATLASRPKPKLHTLSLAGCFLLSTSCLRAMIATSPNVQDVDLSNLLTVDDSVLSQLAASCPRLKRLDVSKCVHVTDKGVQSEK</sequence>
<dbReference type="PROSITE" id="PS50181">
    <property type="entry name" value="FBOX"/>
    <property type="match status" value="1"/>
</dbReference>
<dbReference type="CDD" id="cd09917">
    <property type="entry name" value="F-box_SF"/>
    <property type="match status" value="1"/>
</dbReference>
<evidence type="ECO:0000313" key="3">
    <source>
        <dbReference type="Proteomes" id="UP000242180"/>
    </source>
</evidence>
<keyword evidence="3" id="KW-1185">Reference proteome</keyword>
<dbReference type="InParanoid" id="A0A1X2HSB8"/>
<evidence type="ECO:0000259" key="1">
    <source>
        <dbReference type="PROSITE" id="PS50181"/>
    </source>
</evidence>
<dbReference type="Gene3D" id="1.20.1280.50">
    <property type="match status" value="1"/>
</dbReference>
<feature type="domain" description="F-box" evidence="1">
    <location>
        <begin position="182"/>
        <end position="229"/>
    </location>
</feature>
<evidence type="ECO:0000313" key="2">
    <source>
        <dbReference type="EMBL" id="ORZ01796.1"/>
    </source>
</evidence>
<dbReference type="SUPFAM" id="SSF48452">
    <property type="entry name" value="TPR-like"/>
    <property type="match status" value="1"/>
</dbReference>
<dbReference type="InterPro" id="IPR001810">
    <property type="entry name" value="F-box_dom"/>
</dbReference>
<dbReference type="STRING" id="13706.A0A1X2HSB8"/>